<dbReference type="InterPro" id="IPR016152">
    <property type="entry name" value="PTrfase/Anion_transptr"/>
</dbReference>
<dbReference type="PROSITE" id="PS51099">
    <property type="entry name" value="PTS_EIIB_TYPE_2"/>
    <property type="match status" value="1"/>
</dbReference>
<dbReference type="Gene3D" id="3.40.50.2300">
    <property type="match status" value="1"/>
</dbReference>
<accession>A0A2T0LAF8</accession>
<dbReference type="InterPro" id="IPR036634">
    <property type="entry name" value="PRD_sf"/>
</dbReference>
<feature type="compositionally biased region" description="Basic and acidic residues" evidence="6">
    <location>
        <begin position="510"/>
        <end position="527"/>
    </location>
</feature>
<keyword evidence="3" id="KW-0805">Transcription regulation</keyword>
<keyword evidence="2" id="KW-0677">Repeat</keyword>
<dbReference type="SUPFAM" id="SSF46785">
    <property type="entry name" value="Winged helix' DNA-binding domain"/>
    <property type="match status" value="1"/>
</dbReference>
<evidence type="ECO:0000259" key="7">
    <source>
        <dbReference type="PROSITE" id="PS51000"/>
    </source>
</evidence>
<dbReference type="InterPro" id="IPR001034">
    <property type="entry name" value="DeoR_HTH"/>
</dbReference>
<dbReference type="InterPro" id="IPR050661">
    <property type="entry name" value="BglG_antiterminators"/>
</dbReference>
<reference evidence="11 12" key="1">
    <citation type="submission" date="2018-03" db="EMBL/GenBank/DDBJ databases">
        <title>Genomic Encyclopedia of Archaeal and Bacterial Type Strains, Phase II (KMG-II): from individual species to whole genera.</title>
        <authorList>
            <person name="Goeker M."/>
        </authorList>
    </citation>
    <scope>NUCLEOTIDE SEQUENCE [LARGE SCALE GENOMIC DNA]</scope>
    <source>
        <strain evidence="11 12">DSM 44946</strain>
    </source>
</reference>
<dbReference type="InterPro" id="IPR013011">
    <property type="entry name" value="PTS_EIIB_2"/>
</dbReference>
<keyword evidence="12" id="KW-1185">Reference proteome</keyword>
<dbReference type="GO" id="GO:0003700">
    <property type="term" value="F:DNA-binding transcription factor activity"/>
    <property type="evidence" value="ECO:0007669"/>
    <property type="project" value="InterPro"/>
</dbReference>
<evidence type="ECO:0000256" key="6">
    <source>
        <dbReference type="SAM" id="MobiDB-lite"/>
    </source>
</evidence>
<dbReference type="InterPro" id="IPR036390">
    <property type="entry name" value="WH_DNA-bd_sf"/>
</dbReference>
<proteinExistence type="predicted"/>
<dbReference type="PANTHER" id="PTHR30185">
    <property type="entry name" value="CRYPTIC BETA-GLUCOSIDE BGL OPERON ANTITERMINATOR"/>
    <property type="match status" value="1"/>
</dbReference>
<evidence type="ECO:0000256" key="3">
    <source>
        <dbReference type="ARBA" id="ARBA00023015"/>
    </source>
</evidence>
<dbReference type="Gene3D" id="1.10.1790.10">
    <property type="entry name" value="PRD domain"/>
    <property type="match status" value="2"/>
</dbReference>
<dbReference type="PROSITE" id="PS51000">
    <property type="entry name" value="HTH_DEOR_2"/>
    <property type="match status" value="1"/>
</dbReference>
<dbReference type="SUPFAM" id="SSF52794">
    <property type="entry name" value="PTS system IIB component-like"/>
    <property type="match status" value="1"/>
</dbReference>
<evidence type="ECO:0000313" key="12">
    <source>
        <dbReference type="Proteomes" id="UP000237797"/>
    </source>
</evidence>
<dbReference type="RefSeq" id="WP_170070584.1">
    <property type="nucleotide sequence ID" value="NZ_PVNE01000037.1"/>
</dbReference>
<dbReference type="Pfam" id="PF05043">
    <property type="entry name" value="Mga"/>
    <property type="match status" value="1"/>
</dbReference>
<dbReference type="Pfam" id="PF00359">
    <property type="entry name" value="PTS_EIIA_2"/>
    <property type="match status" value="1"/>
</dbReference>
<evidence type="ECO:0000259" key="9">
    <source>
        <dbReference type="PROSITE" id="PS51099"/>
    </source>
</evidence>
<dbReference type="CDD" id="cd05568">
    <property type="entry name" value="PTS_IIB_bgl_like"/>
    <property type="match status" value="1"/>
</dbReference>
<dbReference type="InterPro" id="IPR007737">
    <property type="entry name" value="Mga_HTH"/>
</dbReference>
<evidence type="ECO:0000256" key="2">
    <source>
        <dbReference type="ARBA" id="ARBA00022737"/>
    </source>
</evidence>
<dbReference type="InterPro" id="IPR036388">
    <property type="entry name" value="WH-like_DNA-bd_sf"/>
</dbReference>
<evidence type="ECO:0000259" key="10">
    <source>
        <dbReference type="PROSITE" id="PS51372"/>
    </source>
</evidence>
<evidence type="ECO:0000256" key="1">
    <source>
        <dbReference type="ARBA" id="ARBA00022679"/>
    </source>
</evidence>
<evidence type="ECO:0000256" key="5">
    <source>
        <dbReference type="ARBA" id="ARBA00023163"/>
    </source>
</evidence>
<dbReference type="InterPro" id="IPR011608">
    <property type="entry name" value="PRD"/>
</dbReference>
<dbReference type="EMBL" id="PVNE01000037">
    <property type="protein sequence ID" value="PRX38775.1"/>
    <property type="molecule type" value="Genomic_DNA"/>
</dbReference>
<dbReference type="Pfam" id="PF08279">
    <property type="entry name" value="HTH_11"/>
    <property type="match status" value="1"/>
</dbReference>
<feature type="domain" description="PTS EIIB type-2" evidence="9">
    <location>
        <begin position="419"/>
        <end position="508"/>
    </location>
</feature>
<feature type="domain" description="PRD" evidence="10">
    <location>
        <begin position="201"/>
        <end position="306"/>
    </location>
</feature>
<dbReference type="InterPro" id="IPR036095">
    <property type="entry name" value="PTS_EIIB-like_sf"/>
</dbReference>
<dbReference type="Pfam" id="PF00874">
    <property type="entry name" value="PRD"/>
    <property type="match status" value="2"/>
</dbReference>
<keyword evidence="5" id="KW-0804">Transcription</keyword>
<dbReference type="PROSITE" id="PS51094">
    <property type="entry name" value="PTS_EIIA_TYPE_2"/>
    <property type="match status" value="1"/>
</dbReference>
<evidence type="ECO:0000259" key="8">
    <source>
        <dbReference type="PROSITE" id="PS51094"/>
    </source>
</evidence>
<organism evidence="11 12">
    <name type="scientific">Planifilum fimeticola</name>
    <dbReference type="NCBI Taxonomy" id="201975"/>
    <lineage>
        <taxon>Bacteria</taxon>
        <taxon>Bacillati</taxon>
        <taxon>Bacillota</taxon>
        <taxon>Bacilli</taxon>
        <taxon>Bacillales</taxon>
        <taxon>Thermoactinomycetaceae</taxon>
        <taxon>Planifilum</taxon>
    </lineage>
</organism>
<comment type="caution">
    <text evidence="11">The sequence shown here is derived from an EMBL/GenBank/DDBJ whole genome shotgun (WGS) entry which is preliminary data.</text>
</comment>
<dbReference type="Proteomes" id="UP000237797">
    <property type="component" value="Unassembled WGS sequence"/>
</dbReference>
<dbReference type="Gene3D" id="1.10.10.10">
    <property type="entry name" value="Winged helix-like DNA-binding domain superfamily/Winged helix DNA-binding domain"/>
    <property type="match status" value="1"/>
</dbReference>
<feature type="domain" description="PTS EIIA type-2" evidence="8">
    <location>
        <begin position="548"/>
        <end position="695"/>
    </location>
</feature>
<protein>
    <submittedName>
        <fullName evidence="11">Mannitol operon transcriptional antiterminator</fullName>
    </submittedName>
</protein>
<dbReference type="Pfam" id="PF02302">
    <property type="entry name" value="PTS_IIB"/>
    <property type="match status" value="1"/>
</dbReference>
<dbReference type="InterPro" id="IPR002178">
    <property type="entry name" value="PTS_EIIA_type-2_dom"/>
</dbReference>
<feature type="domain" description="PRD" evidence="10">
    <location>
        <begin position="311"/>
        <end position="416"/>
    </location>
</feature>
<feature type="domain" description="HTH deoR-type" evidence="7">
    <location>
        <begin position="4"/>
        <end position="71"/>
    </location>
</feature>
<evidence type="ECO:0000313" key="11">
    <source>
        <dbReference type="EMBL" id="PRX38775.1"/>
    </source>
</evidence>
<name>A0A2T0LAF8_9BACL</name>
<dbReference type="GO" id="GO:0008982">
    <property type="term" value="F:protein-N(PI)-phosphohistidine-sugar phosphotransferase activity"/>
    <property type="evidence" value="ECO:0007669"/>
    <property type="project" value="InterPro"/>
</dbReference>
<dbReference type="SUPFAM" id="SSF55804">
    <property type="entry name" value="Phoshotransferase/anion transport protein"/>
    <property type="match status" value="1"/>
</dbReference>
<evidence type="ECO:0000256" key="4">
    <source>
        <dbReference type="ARBA" id="ARBA00023159"/>
    </source>
</evidence>
<dbReference type="GO" id="GO:0009401">
    <property type="term" value="P:phosphoenolpyruvate-dependent sugar phosphotransferase system"/>
    <property type="evidence" value="ECO:0007669"/>
    <property type="project" value="InterPro"/>
</dbReference>
<dbReference type="SUPFAM" id="SSF63520">
    <property type="entry name" value="PTS-regulatory domain, PRD"/>
    <property type="match status" value="2"/>
</dbReference>
<gene>
    <name evidence="11" type="ORF">CLV97_1378</name>
</gene>
<feature type="region of interest" description="Disordered" evidence="6">
    <location>
        <begin position="500"/>
        <end position="528"/>
    </location>
</feature>
<sequence length="706" mass="80134">MYVTARERQILQRLLNEDQAVTVRDLAVAVQVSERTVHRDLNHVEDILSAFDLSLEKKTGIGIRIRGAPERKKQLELFLLNEPPCEFTPHERQTILLCFLLAQEDAVKLVALADELNVTVATVSHDLTKVEQWLASFSLSLVRKRGYGVKVVGPEAAKRRAMSRLIMENLSEADLLVLLRDQIRKKSAGPVRTVSERLLGYVGKDKLAVAERAVEEIRTQLPYALTDSAYIGLVVHLALALERLQKGEKIVMDAPSLAALQDTREYRIAAKIIDKLRKALDLEVPEAEVGYIAMHLKGAKLREGIGWELEEENFLLASRTKRLIDYVSEQTRVDLHRDPSLFRGLITHLQPAIYRIQKGLRIDNPLLEDIQRDYGDWFALIRTGVERAFPDIPFPEAEIGYLVLHFASSLERLSEPKEIRALIICASGIGTSKMLAAKVKKELQEVQRLHQASFFDLEKINLDDYDVIISTIPLEGFGREYILVHPMLTEDDARKIREAVRKRRPSPVPDRGDFPRIQDREPGEKAGDHRRHVLPFRRVYRLAEIIGTVLEGFQLTVLENPKTVKHALRSACEELHRRGVLRRPEEVAEALLQRHRMRGLGIPGSSLGLFHARSPRVQQPSFTIWSWAEPLSIRAMDDTRTGMNRLLLLLAPENPSNTVLEVLSHISALIIEGDESLAVFESQDQETVASFLGDRFQRFLKDQLDG</sequence>
<dbReference type="InterPro" id="IPR013196">
    <property type="entry name" value="HTH_11"/>
</dbReference>
<dbReference type="PANTHER" id="PTHR30185:SF18">
    <property type="entry name" value="TRANSCRIPTIONAL REGULATOR MTLR"/>
    <property type="match status" value="1"/>
</dbReference>
<keyword evidence="4" id="KW-0010">Activator</keyword>
<dbReference type="InterPro" id="IPR003501">
    <property type="entry name" value="PTS_EIIB_2/3"/>
</dbReference>
<dbReference type="Gene3D" id="3.40.930.10">
    <property type="entry name" value="Mannitol-specific EII, Chain A"/>
    <property type="match status" value="1"/>
</dbReference>
<dbReference type="PROSITE" id="PS51372">
    <property type="entry name" value="PRD_2"/>
    <property type="match status" value="2"/>
</dbReference>
<dbReference type="AlphaFoldDB" id="A0A2T0LAF8"/>
<keyword evidence="1" id="KW-0808">Transferase</keyword>